<protein>
    <submittedName>
        <fullName evidence="1">Uncharacterized protein</fullName>
    </submittedName>
</protein>
<keyword evidence="2" id="KW-1185">Reference proteome</keyword>
<evidence type="ECO:0000313" key="1">
    <source>
        <dbReference type="EMBL" id="MBW0506364.1"/>
    </source>
</evidence>
<gene>
    <name evidence="1" type="ORF">O181_046079</name>
</gene>
<accession>A0A9Q3HKX8</accession>
<reference evidence="1" key="1">
    <citation type="submission" date="2021-03" db="EMBL/GenBank/DDBJ databases">
        <title>Draft genome sequence of rust myrtle Austropuccinia psidii MF-1, a brazilian biotype.</title>
        <authorList>
            <person name="Quecine M.C."/>
            <person name="Pachon D.M.R."/>
            <person name="Bonatelli M.L."/>
            <person name="Correr F.H."/>
            <person name="Franceschini L.M."/>
            <person name="Leite T.F."/>
            <person name="Margarido G.R.A."/>
            <person name="Almeida C.A."/>
            <person name="Ferrarezi J.A."/>
            <person name="Labate C.A."/>
        </authorList>
    </citation>
    <scope>NUCLEOTIDE SEQUENCE</scope>
    <source>
        <strain evidence="1">MF-1</strain>
    </source>
</reference>
<name>A0A9Q3HKX8_9BASI</name>
<comment type="caution">
    <text evidence="1">The sequence shown here is derived from an EMBL/GenBank/DDBJ whole genome shotgun (WGS) entry which is preliminary data.</text>
</comment>
<proteinExistence type="predicted"/>
<dbReference type="AlphaFoldDB" id="A0A9Q3HKX8"/>
<dbReference type="EMBL" id="AVOT02019037">
    <property type="protein sequence ID" value="MBW0506364.1"/>
    <property type="molecule type" value="Genomic_DNA"/>
</dbReference>
<sequence length="94" mass="10387">MGKSHTPHDFKGDLVLVSSLNFNNIKGPKKVKDSFSGLFMIRVLHCPNAVQLELAGELMNKQPAFPVCLINPDSSIYTELFPLRNKAPLEIPAP</sequence>
<evidence type="ECO:0000313" key="2">
    <source>
        <dbReference type="Proteomes" id="UP000765509"/>
    </source>
</evidence>
<dbReference type="OrthoDB" id="3929326at2759"/>
<dbReference type="Proteomes" id="UP000765509">
    <property type="component" value="Unassembled WGS sequence"/>
</dbReference>
<organism evidence="1 2">
    <name type="scientific">Austropuccinia psidii MF-1</name>
    <dbReference type="NCBI Taxonomy" id="1389203"/>
    <lineage>
        <taxon>Eukaryota</taxon>
        <taxon>Fungi</taxon>
        <taxon>Dikarya</taxon>
        <taxon>Basidiomycota</taxon>
        <taxon>Pucciniomycotina</taxon>
        <taxon>Pucciniomycetes</taxon>
        <taxon>Pucciniales</taxon>
        <taxon>Sphaerophragmiaceae</taxon>
        <taxon>Austropuccinia</taxon>
    </lineage>
</organism>